<keyword evidence="2" id="KW-1133">Transmembrane helix</keyword>
<dbReference type="EMBL" id="KN847321">
    <property type="protein sequence ID" value="KIW53336.1"/>
    <property type="molecule type" value="Genomic_DNA"/>
</dbReference>
<dbReference type="OrthoDB" id="4148626at2759"/>
<feature type="compositionally biased region" description="Polar residues" evidence="1">
    <location>
        <begin position="144"/>
        <end position="163"/>
    </location>
</feature>
<feature type="compositionally biased region" description="Polar residues" evidence="1">
    <location>
        <begin position="371"/>
        <end position="380"/>
    </location>
</feature>
<feature type="compositionally biased region" description="Low complexity" evidence="1">
    <location>
        <begin position="394"/>
        <end position="404"/>
    </location>
</feature>
<feature type="compositionally biased region" description="Polar residues" evidence="1">
    <location>
        <begin position="118"/>
        <end position="136"/>
    </location>
</feature>
<evidence type="ECO:0000313" key="3">
    <source>
        <dbReference type="EMBL" id="KIW53336.1"/>
    </source>
</evidence>
<feature type="compositionally biased region" description="Polar residues" evidence="1">
    <location>
        <begin position="264"/>
        <end position="285"/>
    </location>
</feature>
<protein>
    <submittedName>
        <fullName evidence="3">Uncharacterized protein</fullName>
    </submittedName>
</protein>
<dbReference type="GeneID" id="25330827"/>
<name>A0A0D2BLC6_9EURO</name>
<dbReference type="HOGENOM" id="CLU_042300_0_0_1"/>
<organism evidence="3 4">
    <name type="scientific">Exophiala xenobiotica</name>
    <dbReference type="NCBI Taxonomy" id="348802"/>
    <lineage>
        <taxon>Eukaryota</taxon>
        <taxon>Fungi</taxon>
        <taxon>Dikarya</taxon>
        <taxon>Ascomycota</taxon>
        <taxon>Pezizomycotina</taxon>
        <taxon>Eurotiomycetes</taxon>
        <taxon>Chaetothyriomycetidae</taxon>
        <taxon>Chaetothyriales</taxon>
        <taxon>Herpotrichiellaceae</taxon>
        <taxon>Exophiala</taxon>
    </lineage>
</organism>
<feature type="compositionally biased region" description="Polar residues" evidence="1">
    <location>
        <begin position="297"/>
        <end position="313"/>
    </location>
</feature>
<keyword evidence="2" id="KW-0472">Membrane</keyword>
<dbReference type="RefSeq" id="XP_013313920.1">
    <property type="nucleotide sequence ID" value="XM_013458466.1"/>
</dbReference>
<keyword evidence="4" id="KW-1185">Reference proteome</keyword>
<sequence>MTTLFDNTGLPLWVYIVLIVVGSTLLLVIVALLLRWWYLRRRRVPHRGLDNLTGATRRVTLRRGRVVPTSQHLSLTGSKFGVRQFGLLGDNESAMTGRRSPFEWWNTIMAERSHSRLDQMSQIETGSLMSRSASRGTTRRELRSTTPNQTPEKNKEAASSTWEVTPPSPSLSPSPSTRRTTVNFSRAFLSQTPSSPLTQRSQHTLSRISERSPHQSMISMNPRESLTTRYSHQAALNPLDSTPRHGHAQSSPTTARRPSHLALPSSNVPSTPRSPTFSAYRSSPLSTPPLAQDADTFRTSATLTRPITSTQTAIPPRPRTADAATSRRFDLLPTRQHAVLTPDIPAPKPVVYPAFNSISGKQPQPFLYRQPSKSQPDLTTRRSVVYTARGDNGTPSPSTPNSTSAVGPSGIVYDSQVSSYWPTPLDVQDLSSTLGYDDYKGSNHADRTTRGGERESIMGIVTVPGKHDTRVLRKKSLKRLPKATSMAV</sequence>
<feature type="region of interest" description="Disordered" evidence="1">
    <location>
        <begin position="116"/>
        <end position="218"/>
    </location>
</feature>
<reference evidence="3 4" key="1">
    <citation type="submission" date="2015-01" db="EMBL/GenBank/DDBJ databases">
        <title>The Genome Sequence of Exophiala xenobiotica CBS118157.</title>
        <authorList>
            <consortium name="The Broad Institute Genomics Platform"/>
            <person name="Cuomo C."/>
            <person name="de Hoog S."/>
            <person name="Gorbushina A."/>
            <person name="Stielow B."/>
            <person name="Teixiera M."/>
            <person name="Abouelleil A."/>
            <person name="Chapman S.B."/>
            <person name="Priest M."/>
            <person name="Young S.K."/>
            <person name="Wortman J."/>
            <person name="Nusbaum C."/>
            <person name="Birren B."/>
        </authorList>
    </citation>
    <scope>NUCLEOTIDE SEQUENCE [LARGE SCALE GENOMIC DNA]</scope>
    <source>
        <strain evidence="3 4">CBS 118157</strain>
    </source>
</reference>
<evidence type="ECO:0000313" key="4">
    <source>
        <dbReference type="Proteomes" id="UP000054342"/>
    </source>
</evidence>
<feature type="compositionally biased region" description="Polar residues" evidence="1">
    <location>
        <begin position="182"/>
        <end position="207"/>
    </location>
</feature>
<feature type="transmembrane region" description="Helical" evidence="2">
    <location>
        <begin position="12"/>
        <end position="38"/>
    </location>
</feature>
<gene>
    <name evidence="3" type="ORF">PV05_08919</name>
</gene>
<dbReference type="AlphaFoldDB" id="A0A0D2BLC6"/>
<accession>A0A0D2BLC6</accession>
<evidence type="ECO:0000256" key="2">
    <source>
        <dbReference type="SAM" id="Phobius"/>
    </source>
</evidence>
<evidence type="ECO:0000256" key="1">
    <source>
        <dbReference type="SAM" id="MobiDB-lite"/>
    </source>
</evidence>
<feature type="region of interest" description="Disordered" evidence="1">
    <location>
        <begin position="387"/>
        <end position="408"/>
    </location>
</feature>
<dbReference type="Proteomes" id="UP000054342">
    <property type="component" value="Unassembled WGS sequence"/>
</dbReference>
<feature type="region of interest" description="Disordered" evidence="1">
    <location>
        <begin position="236"/>
        <end position="329"/>
    </location>
</feature>
<proteinExistence type="predicted"/>
<feature type="region of interest" description="Disordered" evidence="1">
    <location>
        <begin position="361"/>
        <end position="380"/>
    </location>
</feature>
<keyword evidence="2" id="KW-0812">Transmembrane</keyword>